<evidence type="ECO:0000256" key="3">
    <source>
        <dbReference type="ARBA" id="ARBA00022722"/>
    </source>
</evidence>
<dbReference type="RefSeq" id="WP_006703835.1">
    <property type="nucleotide sequence ID" value="NZ_KI391971.1"/>
</dbReference>
<keyword evidence="9" id="KW-1185">Reference proteome</keyword>
<evidence type="ECO:0008006" key="10">
    <source>
        <dbReference type="Google" id="ProtNLM"/>
    </source>
</evidence>
<evidence type="ECO:0000256" key="1">
    <source>
        <dbReference type="ARBA" id="ARBA00006620"/>
    </source>
</evidence>
<reference evidence="8" key="2">
    <citation type="submission" date="2011-10" db="EMBL/GenBank/DDBJ databases">
        <title>The Genome Sequence of Granulicatella elegans ATCC 700633.</title>
        <authorList>
            <consortium name="The Broad Institute Genome Sequencing Platform"/>
            <consortium name="The Broad Institute Genome Sequencing Center for Infectious Disease"/>
            <person name="Earl A."/>
            <person name="Ward D."/>
            <person name="Feldgarden M."/>
            <person name="Gevers D."/>
            <person name="Sibley C.D."/>
            <person name="Field T.R."/>
            <person name="Grinwis M."/>
            <person name="Eshaghurshan C.S."/>
            <person name="Surette M.G."/>
            <person name="Young S.K."/>
            <person name="Zeng Q."/>
            <person name="Gargeya S."/>
            <person name="Fitzgerald M."/>
            <person name="Haas B."/>
            <person name="Abouelleil A."/>
            <person name="Alvarado L."/>
            <person name="Arachchi H.M."/>
            <person name="Berlin A."/>
            <person name="Brown A."/>
            <person name="Chapman S.B."/>
            <person name="Chen Z."/>
            <person name="Dunbar C."/>
            <person name="Freedman E."/>
            <person name="Gearin G."/>
            <person name="Goldberg J."/>
            <person name="Griggs A."/>
            <person name="Gujja S."/>
            <person name="Heiman D."/>
            <person name="Howarth C."/>
            <person name="Larson L."/>
            <person name="Lui A."/>
            <person name="MacDonald P.J.P."/>
            <person name="Montmayeur A."/>
            <person name="Murphy C."/>
            <person name="Neiman D."/>
            <person name="Pearson M."/>
            <person name="Priest M."/>
            <person name="Roberts A."/>
            <person name="Saif S."/>
            <person name="Shea T."/>
            <person name="Shenoy N."/>
            <person name="Sisk P."/>
            <person name="Stolte C."/>
            <person name="Sykes S."/>
            <person name="Wortman J."/>
            <person name="Nusbaum C."/>
            <person name="Birren B."/>
        </authorList>
    </citation>
    <scope>NUCLEOTIDE SEQUENCE [LARGE SCALE GENOMIC DNA]</scope>
    <source>
        <strain evidence="8">ATCC 700633</strain>
    </source>
</reference>
<evidence type="ECO:0000256" key="6">
    <source>
        <dbReference type="ARBA" id="ARBA00022884"/>
    </source>
</evidence>
<evidence type="ECO:0000256" key="5">
    <source>
        <dbReference type="ARBA" id="ARBA00022801"/>
    </source>
</evidence>
<sequence>MSKVKPYKHVRSILLKAGWILDHTTGSHEIYTKDGISCPVKCTKKDIPAGTVSNIERITGLKF</sequence>
<dbReference type="GO" id="GO:0003729">
    <property type="term" value="F:mRNA binding"/>
    <property type="evidence" value="ECO:0007669"/>
    <property type="project" value="InterPro"/>
</dbReference>
<evidence type="ECO:0000256" key="7">
    <source>
        <dbReference type="ARBA" id="ARBA00023016"/>
    </source>
</evidence>
<evidence type="ECO:0000256" key="2">
    <source>
        <dbReference type="ARBA" id="ARBA00022649"/>
    </source>
</evidence>
<evidence type="ECO:0000313" key="9">
    <source>
        <dbReference type="Proteomes" id="UP000002939"/>
    </source>
</evidence>
<dbReference type="OrthoDB" id="9811409at2"/>
<reference evidence="8" key="1">
    <citation type="submission" date="2009-09" db="EMBL/GenBank/DDBJ databases">
        <authorList>
            <consortium name="The Broad Institute Genome Sequencing Platform"/>
            <person name="Ward D."/>
            <person name="Feldgarden M."/>
            <person name="Earl A."/>
            <person name="Young S.K."/>
            <person name="Zeng Q."/>
            <person name="Koehrsen M."/>
            <person name="Alvarado L."/>
            <person name="Berlin A."/>
            <person name="Bochicchio J."/>
            <person name="Borenstein D."/>
            <person name="Chapman S.B."/>
            <person name="Chen Z."/>
            <person name="Engels R."/>
            <person name="Freedman E."/>
            <person name="Gellesch M."/>
            <person name="Goldberg J."/>
            <person name="Griggs A."/>
            <person name="Gujja S."/>
            <person name="Heilman E."/>
            <person name="Heiman D."/>
            <person name="Hepburn T."/>
            <person name="Howarth C."/>
            <person name="Jen D."/>
            <person name="Larson L."/>
            <person name="Lewis B."/>
            <person name="Mehta T."/>
            <person name="Park D."/>
            <person name="Pearson M."/>
            <person name="Roberts A."/>
            <person name="Saif S."/>
            <person name="Shea T."/>
            <person name="Shenoy N."/>
            <person name="Sisk P."/>
            <person name="Stolte C."/>
            <person name="Sykes S."/>
            <person name="Thomson T."/>
            <person name="Walk T."/>
            <person name="White J."/>
            <person name="Yandava C."/>
            <person name="Sibley C.D."/>
            <person name="Field T.R."/>
            <person name="Grinwis M."/>
            <person name="Eshaghurshan C.S."/>
            <person name="Surette M.G."/>
            <person name="Haas B."/>
            <person name="Nusbaum C."/>
            <person name="Birren B."/>
        </authorList>
    </citation>
    <scope>NUCLEOTIDE SEQUENCE [LARGE SCALE GENOMIC DNA]</scope>
    <source>
        <strain evidence="8">ATCC 700633</strain>
    </source>
</reference>
<accession>D0BNM4</accession>
<dbReference type="Gene3D" id="3.30.920.30">
    <property type="entry name" value="Hypothetical protein"/>
    <property type="match status" value="1"/>
</dbReference>
<keyword evidence="2" id="KW-1277">Toxin-antitoxin system</keyword>
<dbReference type="InterPro" id="IPR038570">
    <property type="entry name" value="HicA_sf"/>
</dbReference>
<keyword evidence="3" id="KW-0540">Nuclease</keyword>
<keyword evidence="4" id="KW-0255">Endonuclease</keyword>
<dbReference type="AlphaFoldDB" id="D0BNM4"/>
<dbReference type="EMBL" id="ACRF02000017">
    <property type="protein sequence ID" value="EEW92367.1"/>
    <property type="molecule type" value="Genomic_DNA"/>
</dbReference>
<dbReference type="SUPFAM" id="SSF54786">
    <property type="entry name" value="YcfA/nrd intein domain"/>
    <property type="match status" value="1"/>
</dbReference>
<comment type="similarity">
    <text evidence="1">Belongs to the HicA mRNA interferase family.</text>
</comment>
<name>D0BNM4_9LACT</name>
<comment type="caution">
    <text evidence="8">The sequence shown here is derived from an EMBL/GenBank/DDBJ whole genome shotgun (WGS) entry which is preliminary data.</text>
</comment>
<dbReference type="GO" id="GO:0016787">
    <property type="term" value="F:hydrolase activity"/>
    <property type="evidence" value="ECO:0007669"/>
    <property type="project" value="UniProtKB-KW"/>
</dbReference>
<keyword evidence="6" id="KW-0694">RNA-binding</keyword>
<dbReference type="Pfam" id="PF07927">
    <property type="entry name" value="HicA_toxin"/>
    <property type="match status" value="1"/>
</dbReference>
<dbReference type="Proteomes" id="UP000002939">
    <property type="component" value="Unassembled WGS sequence"/>
</dbReference>
<dbReference type="HOGENOM" id="CLU_164851_4_3_9"/>
<keyword evidence="5" id="KW-0378">Hydrolase</keyword>
<organism evidence="8 9">
    <name type="scientific">Granulicatella elegans ATCC 700633</name>
    <dbReference type="NCBI Taxonomy" id="626369"/>
    <lineage>
        <taxon>Bacteria</taxon>
        <taxon>Bacillati</taxon>
        <taxon>Bacillota</taxon>
        <taxon>Bacilli</taxon>
        <taxon>Lactobacillales</taxon>
        <taxon>Carnobacteriaceae</taxon>
        <taxon>Granulicatella</taxon>
    </lineage>
</organism>
<proteinExistence type="inferred from homology"/>
<evidence type="ECO:0000313" key="8">
    <source>
        <dbReference type="EMBL" id="EEW92367.1"/>
    </source>
</evidence>
<gene>
    <name evidence="8" type="ORF">HMPREF0446_01559</name>
</gene>
<protein>
    <recommendedName>
        <fullName evidence="10">YcfA-like protein</fullName>
    </recommendedName>
</protein>
<dbReference type="GO" id="GO:0004519">
    <property type="term" value="F:endonuclease activity"/>
    <property type="evidence" value="ECO:0007669"/>
    <property type="project" value="UniProtKB-KW"/>
</dbReference>
<dbReference type="InterPro" id="IPR012933">
    <property type="entry name" value="HicA_mRNA_interferase"/>
</dbReference>
<dbReference type="eggNOG" id="ENOG503341Z">
    <property type="taxonomic scope" value="Bacteria"/>
</dbReference>
<evidence type="ECO:0000256" key="4">
    <source>
        <dbReference type="ARBA" id="ARBA00022759"/>
    </source>
</evidence>
<dbReference type="STRING" id="626369.HMPREF0446_01559"/>
<keyword evidence="7" id="KW-0346">Stress response</keyword>